<evidence type="ECO:0000313" key="10">
    <source>
        <dbReference type="Proteomes" id="UP000250796"/>
    </source>
</evidence>
<organism evidence="9 10">
    <name type="scientific">Mesotoga infera</name>
    <dbReference type="NCBI Taxonomy" id="1236046"/>
    <lineage>
        <taxon>Bacteria</taxon>
        <taxon>Thermotogati</taxon>
        <taxon>Thermotogota</taxon>
        <taxon>Thermotogae</taxon>
        <taxon>Kosmotogales</taxon>
        <taxon>Kosmotogaceae</taxon>
        <taxon>Mesotoga</taxon>
    </lineage>
</organism>
<feature type="domain" description="Nucleotidyl transferase" evidence="8">
    <location>
        <begin position="3"/>
        <end position="272"/>
    </location>
</feature>
<comment type="catalytic activity">
    <reaction evidence="7">
        <text>alpha-D-mannose 1-phosphate + GTP + H(+) = GDP-alpha-D-mannose + diphosphate</text>
        <dbReference type="Rhea" id="RHEA:15229"/>
        <dbReference type="ChEBI" id="CHEBI:15378"/>
        <dbReference type="ChEBI" id="CHEBI:33019"/>
        <dbReference type="ChEBI" id="CHEBI:37565"/>
        <dbReference type="ChEBI" id="CHEBI:57527"/>
        <dbReference type="ChEBI" id="CHEBI:58409"/>
        <dbReference type="EC" id="2.7.7.13"/>
    </reaction>
</comment>
<dbReference type="InterPro" id="IPR005835">
    <property type="entry name" value="NTP_transferase_dom"/>
</dbReference>
<keyword evidence="3 9" id="KW-0808">Transferase</keyword>
<evidence type="ECO:0000256" key="2">
    <source>
        <dbReference type="ARBA" id="ARBA00012387"/>
    </source>
</evidence>
<gene>
    <name evidence="9" type="ORF">MESINF_1632</name>
</gene>
<dbReference type="RefSeq" id="WP_169699266.1">
    <property type="nucleotide sequence ID" value="NZ_LS974202.1"/>
</dbReference>
<dbReference type="Pfam" id="PF00483">
    <property type="entry name" value="NTP_transferase"/>
    <property type="match status" value="1"/>
</dbReference>
<dbReference type="PANTHER" id="PTHR46390">
    <property type="entry name" value="MANNOSE-1-PHOSPHATE GUANYLYLTRANSFERASE"/>
    <property type="match status" value="1"/>
</dbReference>
<dbReference type="CDD" id="cd02509">
    <property type="entry name" value="GDP-M1P_Guanylyltransferase"/>
    <property type="match status" value="1"/>
</dbReference>
<dbReference type="EC" id="2.7.7.13" evidence="2"/>
<dbReference type="Gene3D" id="3.90.550.10">
    <property type="entry name" value="Spore Coat Polysaccharide Biosynthesis Protein SpsA, Chain A"/>
    <property type="match status" value="1"/>
</dbReference>
<protein>
    <recommendedName>
        <fullName evidence="2">mannose-1-phosphate guanylyltransferase</fullName>
        <ecNumber evidence="2">2.7.7.13</ecNumber>
    </recommendedName>
</protein>
<dbReference type="Proteomes" id="UP000250796">
    <property type="component" value="Chromosome MESINF"/>
</dbReference>
<dbReference type="PANTHER" id="PTHR46390:SF1">
    <property type="entry name" value="MANNOSE-1-PHOSPHATE GUANYLYLTRANSFERASE"/>
    <property type="match status" value="1"/>
</dbReference>
<dbReference type="KEGG" id="minf:MESINF_1632"/>
<dbReference type="GO" id="GO:0005525">
    <property type="term" value="F:GTP binding"/>
    <property type="evidence" value="ECO:0007669"/>
    <property type="project" value="UniProtKB-KW"/>
</dbReference>
<keyword evidence="5" id="KW-0547">Nucleotide-binding</keyword>
<keyword evidence="6" id="KW-0342">GTP-binding</keyword>
<name>A0A7Z7LFN7_9BACT</name>
<evidence type="ECO:0000256" key="5">
    <source>
        <dbReference type="ARBA" id="ARBA00022741"/>
    </source>
</evidence>
<reference evidence="9 10" key="1">
    <citation type="submission" date="2017-01" db="EMBL/GenBank/DDBJ databases">
        <authorList>
            <person name="Erauso G."/>
        </authorList>
    </citation>
    <scope>NUCLEOTIDE SEQUENCE [LARGE SCALE GENOMIC DNA]</scope>
    <source>
        <strain evidence="9">MESINF1</strain>
    </source>
</reference>
<dbReference type="EMBL" id="LS974202">
    <property type="protein sequence ID" value="SSC13076.1"/>
    <property type="molecule type" value="Genomic_DNA"/>
</dbReference>
<evidence type="ECO:0000313" key="9">
    <source>
        <dbReference type="EMBL" id="SSC13076.1"/>
    </source>
</evidence>
<proteinExistence type="inferred from homology"/>
<dbReference type="SUPFAM" id="SSF53448">
    <property type="entry name" value="Nucleotide-diphospho-sugar transferases"/>
    <property type="match status" value="1"/>
</dbReference>
<keyword evidence="10" id="KW-1185">Reference proteome</keyword>
<sequence>MVKTLIMAGGIGERLWPVSSEKRPKQFHHFGSAKTMIEETIERMEKLTDELLIITTREQFPLIQYYTPLFKGDNVIFEPAGRNTAPAIALGSTRFEDDDIMVIVPSDHIIRDEETFLRTMKTAIEYAGKHEALVTIGITPTSPNTGYGYIERGDCLNEREEVFAVRKFHEKPDYETAQQYFQSGKFYWNSGMFVWKKKVFDSELSKHLPELYEAMLELKKNPSRIEEIYEKVPRISIDYGLMEKSSNVATVPANFYWNDIGSWDAVYELLHKDGNGNAIIGKFSMYDVKNCLLVNYTQTRVGISSIEGYIVVISTEGTLVCRRGESQTIKEIIKQQGG</sequence>
<dbReference type="FunFam" id="3.90.550.10:FF:000046">
    <property type="entry name" value="Mannose-1-phosphate guanylyltransferase (GDP)"/>
    <property type="match status" value="1"/>
</dbReference>
<evidence type="ECO:0000259" key="8">
    <source>
        <dbReference type="Pfam" id="PF00483"/>
    </source>
</evidence>
<comment type="similarity">
    <text evidence="1">Belongs to the mannose-6-phosphate isomerase type 2 family.</text>
</comment>
<dbReference type="GO" id="GO:0004475">
    <property type="term" value="F:mannose-1-phosphate guanylyltransferase (GTP) activity"/>
    <property type="evidence" value="ECO:0007669"/>
    <property type="project" value="UniProtKB-EC"/>
</dbReference>
<dbReference type="InterPro" id="IPR051161">
    <property type="entry name" value="Mannose-6P_isomerase_type2"/>
</dbReference>
<dbReference type="AlphaFoldDB" id="A0A7Z7LFN7"/>
<dbReference type="SUPFAM" id="SSF159283">
    <property type="entry name" value="Guanosine diphospho-D-mannose pyrophosphorylase/mannose-6-phosphate isomerase linker domain"/>
    <property type="match status" value="1"/>
</dbReference>
<accession>A0A7Z7LFN7</accession>
<dbReference type="InterPro" id="IPR049577">
    <property type="entry name" value="GMPP_N"/>
</dbReference>
<evidence type="ECO:0000256" key="3">
    <source>
        <dbReference type="ARBA" id="ARBA00022679"/>
    </source>
</evidence>
<evidence type="ECO:0000256" key="4">
    <source>
        <dbReference type="ARBA" id="ARBA00022695"/>
    </source>
</evidence>
<keyword evidence="4 9" id="KW-0548">Nucleotidyltransferase</keyword>
<evidence type="ECO:0000256" key="7">
    <source>
        <dbReference type="ARBA" id="ARBA00047343"/>
    </source>
</evidence>
<dbReference type="InterPro" id="IPR029044">
    <property type="entry name" value="Nucleotide-diphossugar_trans"/>
</dbReference>
<evidence type="ECO:0000256" key="1">
    <source>
        <dbReference type="ARBA" id="ARBA00006115"/>
    </source>
</evidence>
<evidence type="ECO:0000256" key="6">
    <source>
        <dbReference type="ARBA" id="ARBA00023134"/>
    </source>
</evidence>
<dbReference type="GO" id="GO:0009298">
    <property type="term" value="P:GDP-mannose biosynthetic process"/>
    <property type="evidence" value="ECO:0007669"/>
    <property type="project" value="TreeGrafter"/>
</dbReference>